<feature type="binding site" evidence="7">
    <location>
        <position position="202"/>
    </location>
    <ligand>
        <name>ATP</name>
        <dbReference type="ChEBI" id="CHEBI:30616"/>
    </ligand>
</feature>
<feature type="binding site" evidence="7">
    <location>
        <position position="290"/>
    </location>
    <ligand>
        <name>Mg(2+)</name>
        <dbReference type="ChEBI" id="CHEBI:18420"/>
    </ligand>
</feature>
<sequence>MIAYAPSSLPARVLLLGAGELGKELTISLKRLGCLVVACDSYVGAPAMQVADEARIFDMTDPRALAEVLEAVEVDLVVPEVEAIATELLLAAEDAGRARVVPNAHAVRTTMDRQAIRALADCLPDVRVGAHRFASSADQLRAALDELRLPVFVKPTMSSSGHGQTLVRTRADARRAWDTAARGARADTGRVIVEERIDFDYEITLLAVRWWSHREGRVRTSFCEPIGHRQCDGDYVESWQPADMSPTALAAAQRMAAAMTGALADAGPGPGLGLFGAEFFVRGDRVWFSELSPRPHDTGMVTMATQDLNEFDLHARAILGLPVDASLRCPGASAVIKSTAPAPAPRYVGVGDALDLGADVRIFGKPVSRAGRRVGVVTVRGATVDEARATARKAASGVRIENYPSLQRDPRGPEMASL</sequence>
<dbReference type="InterPro" id="IPR003135">
    <property type="entry name" value="ATP-grasp_carboxylate-amine"/>
</dbReference>
<dbReference type="InterPro" id="IPR011054">
    <property type="entry name" value="Rudment_hybrid_motif"/>
</dbReference>
<dbReference type="GO" id="GO:0005829">
    <property type="term" value="C:cytosol"/>
    <property type="evidence" value="ECO:0007669"/>
    <property type="project" value="TreeGrafter"/>
</dbReference>
<dbReference type="Gene3D" id="3.30.470.20">
    <property type="entry name" value="ATP-grasp fold, B domain"/>
    <property type="match status" value="1"/>
</dbReference>
<dbReference type="InterPro" id="IPR013815">
    <property type="entry name" value="ATP_grasp_subdomain_1"/>
</dbReference>
<dbReference type="GO" id="GO:0000287">
    <property type="term" value="F:magnesium ion binding"/>
    <property type="evidence" value="ECO:0007669"/>
    <property type="project" value="InterPro"/>
</dbReference>
<dbReference type="GO" id="GO:0004644">
    <property type="term" value="F:phosphoribosylglycinamide formyltransferase activity"/>
    <property type="evidence" value="ECO:0007669"/>
    <property type="project" value="InterPro"/>
</dbReference>
<dbReference type="Pfam" id="PF21244">
    <property type="entry name" value="PurT_C"/>
    <property type="match status" value="1"/>
</dbReference>
<keyword evidence="2 7" id="KW-0479">Metal-binding</keyword>
<keyword evidence="9" id="KW-0808">Transferase</keyword>
<feature type="binding site" evidence="7">
    <location>
        <position position="297"/>
    </location>
    <ligand>
        <name>N(1)-(5-phospho-beta-D-ribosyl)glycinamide</name>
        <dbReference type="ChEBI" id="CHEBI:143788"/>
    </ligand>
</feature>
<feature type="binding site" evidence="7">
    <location>
        <begin position="194"/>
        <end position="197"/>
    </location>
    <ligand>
        <name>ATP</name>
        <dbReference type="ChEBI" id="CHEBI:30616"/>
    </ligand>
</feature>
<dbReference type="SUPFAM" id="SSF52440">
    <property type="entry name" value="PreATP-grasp domain"/>
    <property type="match status" value="1"/>
</dbReference>
<accession>A0A929MY60</accession>
<comment type="pathway">
    <text evidence="7">Purine metabolism; IMP biosynthesis via de novo pathway; N(2)-formyl-N(1)-(5-phospho-D-ribosyl)glycinamide from N(1)-(5-phospho-D-ribosyl)glycinamide (formate route): step 1/1.</text>
</comment>
<dbReference type="Proteomes" id="UP000718630">
    <property type="component" value="Unassembled WGS sequence"/>
</dbReference>
<dbReference type="Pfam" id="PF02222">
    <property type="entry name" value="ATP-grasp"/>
    <property type="match status" value="1"/>
</dbReference>
<feature type="binding site" evidence="7">
    <location>
        <position position="80"/>
    </location>
    <ligand>
        <name>N(1)-(5-phospho-beta-D-ribosyl)glycinamide</name>
        <dbReference type="ChEBI" id="CHEBI:143788"/>
    </ligand>
</feature>
<dbReference type="SUPFAM" id="SSF56059">
    <property type="entry name" value="Glutathione synthetase ATP-binding domain-like"/>
    <property type="match status" value="1"/>
</dbReference>
<evidence type="ECO:0000313" key="9">
    <source>
        <dbReference type="EMBL" id="MBF0939658.1"/>
    </source>
</evidence>
<organism evidence="9 10">
    <name type="scientific">Schaalia georgiae</name>
    <dbReference type="NCBI Taxonomy" id="52768"/>
    <lineage>
        <taxon>Bacteria</taxon>
        <taxon>Bacillati</taxon>
        <taxon>Actinomycetota</taxon>
        <taxon>Actinomycetes</taxon>
        <taxon>Actinomycetales</taxon>
        <taxon>Actinomycetaceae</taxon>
        <taxon>Schaalia</taxon>
    </lineage>
</organism>
<evidence type="ECO:0000256" key="2">
    <source>
        <dbReference type="ARBA" id="ARBA00022723"/>
    </source>
</evidence>
<keyword evidence="6 7" id="KW-0460">Magnesium</keyword>
<dbReference type="InterPro" id="IPR048740">
    <property type="entry name" value="PurT_C"/>
</dbReference>
<dbReference type="Pfam" id="PF22660">
    <property type="entry name" value="RS_preATP-grasp-like"/>
    <property type="match status" value="1"/>
</dbReference>
<evidence type="ECO:0000259" key="8">
    <source>
        <dbReference type="PROSITE" id="PS50975"/>
    </source>
</evidence>
<evidence type="ECO:0000256" key="4">
    <source>
        <dbReference type="ARBA" id="ARBA00022755"/>
    </source>
</evidence>
<dbReference type="InterPro" id="IPR016185">
    <property type="entry name" value="PreATP-grasp_dom_sf"/>
</dbReference>
<feature type="binding site" evidence="7">
    <location>
        <position position="113"/>
    </location>
    <ligand>
        <name>ATP</name>
        <dbReference type="ChEBI" id="CHEBI:30616"/>
    </ligand>
</feature>
<evidence type="ECO:0000256" key="7">
    <source>
        <dbReference type="HAMAP-Rule" id="MF_01643"/>
    </source>
</evidence>
<dbReference type="HAMAP" id="MF_01643">
    <property type="entry name" value="PurT"/>
    <property type="match status" value="1"/>
</dbReference>
<dbReference type="GO" id="GO:0005524">
    <property type="term" value="F:ATP binding"/>
    <property type="evidence" value="ECO:0007669"/>
    <property type="project" value="UniProtKB-UniRule"/>
</dbReference>
<dbReference type="NCBIfam" id="NF006766">
    <property type="entry name" value="PRK09288.1"/>
    <property type="match status" value="1"/>
</dbReference>
<dbReference type="EMBL" id="JABZFZ010000064">
    <property type="protein sequence ID" value="MBF0939658.1"/>
    <property type="molecule type" value="Genomic_DNA"/>
</dbReference>
<feature type="binding site" evidence="7">
    <location>
        <position position="154"/>
    </location>
    <ligand>
        <name>ATP</name>
        <dbReference type="ChEBI" id="CHEBI:30616"/>
    </ligand>
</feature>
<name>A0A929MY60_9ACTO</name>
<dbReference type="InterPro" id="IPR005862">
    <property type="entry name" value="PurT"/>
</dbReference>
<evidence type="ECO:0000256" key="6">
    <source>
        <dbReference type="ARBA" id="ARBA00022842"/>
    </source>
</evidence>
<feature type="binding site" evidence="7">
    <location>
        <position position="278"/>
    </location>
    <ligand>
        <name>Mg(2+)</name>
        <dbReference type="ChEBI" id="CHEBI:18420"/>
    </ligand>
</feature>
<feature type="domain" description="ATP-grasp" evidence="8">
    <location>
        <begin position="118"/>
        <end position="319"/>
    </location>
</feature>
<dbReference type="InterPro" id="IPR011761">
    <property type="entry name" value="ATP-grasp"/>
</dbReference>
<dbReference type="PROSITE" id="PS50975">
    <property type="entry name" value="ATP_GRASP"/>
    <property type="match status" value="1"/>
</dbReference>
<comment type="caution">
    <text evidence="9">The sequence shown here is derived from an EMBL/GenBank/DDBJ whole genome shotgun (WGS) entry which is preliminary data.</text>
</comment>
<feature type="binding site" evidence="7">
    <location>
        <position position="365"/>
    </location>
    <ligand>
        <name>N(1)-(5-phospho-beta-D-ribosyl)glycinamide</name>
        <dbReference type="ChEBI" id="CHEBI:143788"/>
    </ligand>
</feature>
<keyword evidence="3 7" id="KW-0547">Nucleotide-binding</keyword>
<dbReference type="EC" id="6.3.1.21" evidence="7"/>
<evidence type="ECO:0000256" key="1">
    <source>
        <dbReference type="ARBA" id="ARBA00022598"/>
    </source>
</evidence>
<dbReference type="PANTHER" id="PTHR43055">
    <property type="entry name" value="FORMATE-DEPENDENT PHOSPHORIBOSYLGLYCINAMIDE FORMYLTRANSFERASE"/>
    <property type="match status" value="1"/>
</dbReference>
<comment type="catalytic activity">
    <reaction evidence="7">
        <text>N(1)-(5-phospho-beta-D-ribosyl)glycinamide + formate + ATP = N(2)-formyl-N(1)-(5-phospho-beta-D-ribosyl)glycinamide + ADP + phosphate + H(+)</text>
        <dbReference type="Rhea" id="RHEA:24829"/>
        <dbReference type="ChEBI" id="CHEBI:15378"/>
        <dbReference type="ChEBI" id="CHEBI:15740"/>
        <dbReference type="ChEBI" id="CHEBI:30616"/>
        <dbReference type="ChEBI" id="CHEBI:43474"/>
        <dbReference type="ChEBI" id="CHEBI:143788"/>
        <dbReference type="ChEBI" id="CHEBI:147286"/>
        <dbReference type="ChEBI" id="CHEBI:456216"/>
        <dbReference type="EC" id="6.3.1.21"/>
    </reaction>
</comment>
<feature type="binding site" evidence="7">
    <location>
        <begin position="20"/>
        <end position="21"/>
    </location>
    <ligand>
        <name>N(1)-(5-phospho-beta-D-ribosyl)glycinamide</name>
        <dbReference type="ChEBI" id="CHEBI:143788"/>
    </ligand>
</feature>
<reference evidence="9" key="1">
    <citation type="submission" date="2020-04" db="EMBL/GenBank/DDBJ databases">
        <title>Deep metagenomics examines the oral microbiome during advanced dental caries in children, revealing novel taxa and co-occurrences with host molecules.</title>
        <authorList>
            <person name="Baker J.L."/>
            <person name="Morton J.T."/>
            <person name="Dinis M."/>
            <person name="Alvarez R."/>
            <person name="Tran N.C."/>
            <person name="Knight R."/>
            <person name="Edlund A."/>
        </authorList>
    </citation>
    <scope>NUCLEOTIDE SEQUENCE</scope>
    <source>
        <strain evidence="9">JCVI_32_bin.64</strain>
    </source>
</reference>
<comment type="function">
    <text evidence="7">Involved in the de novo purine biosynthesis. Catalyzes the transfer of formate to 5-phospho-ribosyl-glycinamide (GAR), producing 5-phospho-ribosyl-N-formylglycinamide (FGAR). Formate is provided by PurU via hydrolysis of 10-formyl-tetrahydrofolate.</text>
</comment>
<feature type="binding site" evidence="7">
    <location>
        <begin position="372"/>
        <end position="373"/>
    </location>
    <ligand>
        <name>N(1)-(5-phospho-beta-D-ribosyl)glycinamide</name>
        <dbReference type="ChEBI" id="CHEBI:143788"/>
    </ligand>
</feature>
<protein>
    <recommendedName>
        <fullName evidence="7">Formate-dependent phosphoribosylglycinamide formyltransferase</fullName>
        <ecNumber evidence="7">6.3.1.21</ecNumber>
    </recommendedName>
    <alternativeName>
        <fullName evidence="7">5'-phosphoribosylglycinamide transformylase 2</fullName>
    </alternativeName>
    <alternativeName>
        <fullName evidence="7">Formate-dependent GAR transformylase</fullName>
    </alternativeName>
    <alternativeName>
        <fullName evidence="7">GAR transformylase 2</fullName>
        <shortName evidence="7">GART 2</shortName>
    </alternativeName>
    <alternativeName>
        <fullName evidence="7">Non-folate glycinamide ribonucleotide transformylase</fullName>
    </alternativeName>
    <alternativeName>
        <fullName evidence="7">Phosphoribosylglycinamide formyltransferase 2</fullName>
    </alternativeName>
</protein>
<evidence type="ECO:0000256" key="5">
    <source>
        <dbReference type="ARBA" id="ARBA00022840"/>
    </source>
</evidence>
<comment type="subunit">
    <text evidence="7">Homodimer.</text>
</comment>
<comment type="similarity">
    <text evidence="7">Belongs to the PurK/PurT family.</text>
</comment>
<keyword evidence="4 7" id="KW-0658">Purine biosynthesis</keyword>
<evidence type="ECO:0000313" key="10">
    <source>
        <dbReference type="Proteomes" id="UP000718630"/>
    </source>
</evidence>
<dbReference type="Gene3D" id="3.30.1490.20">
    <property type="entry name" value="ATP-grasp fold, A domain"/>
    <property type="match status" value="1"/>
</dbReference>
<dbReference type="SUPFAM" id="SSF51246">
    <property type="entry name" value="Rudiment single hybrid motif"/>
    <property type="match status" value="1"/>
</dbReference>
<keyword evidence="1 7" id="KW-0436">Ligase</keyword>
<keyword evidence="5 7" id="KW-0067">ATP-binding</keyword>
<dbReference type="InterPro" id="IPR054350">
    <property type="entry name" value="PurT/PurK_preATP-grasp"/>
</dbReference>
<dbReference type="GO" id="GO:0006189">
    <property type="term" value="P:'de novo' IMP biosynthetic process"/>
    <property type="evidence" value="ECO:0007669"/>
    <property type="project" value="UniProtKB-UniRule"/>
</dbReference>
<dbReference type="PANTHER" id="PTHR43055:SF1">
    <property type="entry name" value="FORMATE-DEPENDENT PHOSPHORIBOSYLGLYCINAMIDE FORMYLTRANSFERASE"/>
    <property type="match status" value="1"/>
</dbReference>
<gene>
    <name evidence="7 9" type="primary">purT</name>
    <name evidence="9" type="ORF">HXK03_02105</name>
</gene>
<evidence type="ECO:0000256" key="3">
    <source>
        <dbReference type="ARBA" id="ARBA00022741"/>
    </source>
</evidence>
<dbReference type="GO" id="GO:0043815">
    <property type="term" value="F:phosphoribosylglycinamide formyltransferase 2 activity"/>
    <property type="evidence" value="ECO:0007669"/>
    <property type="project" value="UniProtKB-UniRule"/>
</dbReference>
<feature type="binding site" evidence="7">
    <location>
        <begin position="159"/>
        <end position="164"/>
    </location>
    <ligand>
        <name>ATP</name>
        <dbReference type="ChEBI" id="CHEBI:30616"/>
    </ligand>
</feature>
<dbReference type="AlphaFoldDB" id="A0A929MY60"/>
<dbReference type="Gene3D" id="3.40.50.20">
    <property type="match status" value="1"/>
</dbReference>
<proteinExistence type="inferred from homology"/>